<reference evidence="1 3" key="1">
    <citation type="submission" date="2016-03" db="EMBL/GenBank/DDBJ databases">
        <title>Complete genome of Aminobacter aminovorans KCTC 2477.</title>
        <authorList>
            <person name="Kim K.M."/>
        </authorList>
    </citation>
    <scope>NUCLEOTIDE SEQUENCE [LARGE SCALE GENOMIC DNA]</scope>
    <source>
        <strain evidence="1 3">KCTC 2477</strain>
        <plasmid evidence="1 3">pAA02</plasmid>
    </source>
</reference>
<dbReference type="EMBL" id="JACICB010000004">
    <property type="protein sequence ID" value="MBB3705120.1"/>
    <property type="molecule type" value="Genomic_DNA"/>
</dbReference>
<name>A0AAC8YVE6_AMIAI</name>
<dbReference type="RefSeq" id="WP_067969673.1">
    <property type="nucleotide sequence ID" value="NZ_CP015007.1"/>
</dbReference>
<keyword evidence="1" id="KW-0614">Plasmid</keyword>
<gene>
    <name evidence="1" type="ORF">AA2016_6224</name>
    <name evidence="2" type="ORF">FHS67_001430</name>
</gene>
<dbReference type="KEGG" id="aak:AA2016_6224"/>
<accession>A0AAC8YVE6</accession>
<protein>
    <submittedName>
        <fullName evidence="1">Uncharacterized protein</fullName>
    </submittedName>
</protein>
<proteinExistence type="predicted"/>
<keyword evidence="4" id="KW-1185">Reference proteome</keyword>
<geneLocation type="plasmid" evidence="1 3">
    <name>pAA02</name>
</geneLocation>
<organism evidence="1 3">
    <name type="scientific">Aminobacter aminovorans</name>
    <name type="common">Chelatobacter heintzii</name>
    <dbReference type="NCBI Taxonomy" id="83263"/>
    <lineage>
        <taxon>Bacteria</taxon>
        <taxon>Pseudomonadati</taxon>
        <taxon>Pseudomonadota</taxon>
        <taxon>Alphaproteobacteria</taxon>
        <taxon>Hyphomicrobiales</taxon>
        <taxon>Phyllobacteriaceae</taxon>
        <taxon>Aminobacter</taxon>
    </lineage>
</organism>
<evidence type="ECO:0000313" key="1">
    <source>
        <dbReference type="EMBL" id="AMS45125.1"/>
    </source>
</evidence>
<sequence>MTDKDGLPGPLGHDQDVTTDLVRLMPRDLIFTMRFLGESQHRLQRHFQDFIETEMGSAGMTPQTHPMIHSFIERHAIMLRDFVFSGVSLSRQFHVDEIERLMGDTTSLLRVDIWDDLKSYIAAAETQFRSQVPVLPNLLSGWESPASSAPDGGQ</sequence>
<evidence type="ECO:0000313" key="2">
    <source>
        <dbReference type="EMBL" id="MBB3705120.1"/>
    </source>
</evidence>
<evidence type="ECO:0000313" key="3">
    <source>
        <dbReference type="Proteomes" id="UP000075755"/>
    </source>
</evidence>
<reference evidence="2 4" key="2">
    <citation type="submission" date="2020-08" db="EMBL/GenBank/DDBJ databases">
        <title>Genomic Encyclopedia of Type Strains, Phase IV (KMG-IV): sequencing the most valuable type-strain genomes for metagenomic binning, comparative biology and taxonomic classification.</title>
        <authorList>
            <person name="Goeker M."/>
        </authorList>
    </citation>
    <scope>NUCLEOTIDE SEQUENCE [LARGE SCALE GENOMIC DNA]</scope>
    <source>
        <strain evidence="2 4">DSM 10368</strain>
    </source>
</reference>
<dbReference type="Proteomes" id="UP000577697">
    <property type="component" value="Unassembled WGS sequence"/>
</dbReference>
<dbReference type="AlphaFoldDB" id="A0AAC8YVE6"/>
<evidence type="ECO:0000313" key="4">
    <source>
        <dbReference type="Proteomes" id="UP000577697"/>
    </source>
</evidence>
<dbReference type="EMBL" id="CP015007">
    <property type="protein sequence ID" value="AMS45125.1"/>
    <property type="molecule type" value="Genomic_DNA"/>
</dbReference>
<dbReference type="Proteomes" id="UP000075755">
    <property type="component" value="Plasmid pAA02"/>
</dbReference>